<feature type="binding site" evidence="7">
    <location>
        <position position="37"/>
    </location>
    <ligand>
        <name>glyoxylate</name>
        <dbReference type="ChEBI" id="CHEBI:36655"/>
    </ligand>
</feature>
<dbReference type="STRING" id="564608.C1N8W0"/>
<feature type="binding site" evidence="7">
    <location>
        <position position="299"/>
    </location>
    <ligand>
        <name>glyoxylate</name>
        <dbReference type="ChEBI" id="CHEBI:36655"/>
    </ligand>
</feature>
<dbReference type="Pfam" id="PF01070">
    <property type="entry name" value="FMN_dh"/>
    <property type="match status" value="1"/>
</dbReference>
<feature type="binding site" evidence="7">
    <location>
        <begin position="336"/>
        <end position="340"/>
    </location>
    <ligand>
        <name>FMN</name>
        <dbReference type="ChEBI" id="CHEBI:58210"/>
    </ligand>
</feature>
<evidence type="ECO:0000256" key="6">
    <source>
        <dbReference type="PIRSR" id="PIRSR000138-1"/>
    </source>
</evidence>
<name>C1N8W0_MICPC</name>
<protein>
    <submittedName>
        <fullName evidence="9">Glycolate oxidase</fullName>
    </submittedName>
</protein>
<comment type="similarity">
    <text evidence="5">Belongs to the FMN-dependent alpha-hydroxy acid dehydrogenase family.</text>
</comment>
<feature type="binding site" evidence="7">
    <location>
        <position position="153"/>
    </location>
    <ligand>
        <name>FMN</name>
        <dbReference type="ChEBI" id="CHEBI:58210"/>
    </ligand>
</feature>
<proteinExistence type="inferred from homology"/>
<dbReference type="EMBL" id="GG663751">
    <property type="protein sequence ID" value="EEH51246.1"/>
    <property type="molecule type" value="Genomic_DNA"/>
</dbReference>
<dbReference type="OrthoDB" id="25826at2759"/>
<dbReference type="KEGG" id="mpp:MICPUCDRAFT_45056"/>
<feature type="binding site" evidence="7">
    <location>
        <position position="294"/>
    </location>
    <ligand>
        <name>FMN</name>
        <dbReference type="ChEBI" id="CHEBI:58210"/>
    </ligand>
</feature>
<dbReference type="Proteomes" id="UP000001876">
    <property type="component" value="Unassembled WGS sequence"/>
</dbReference>
<dbReference type="OMA" id="CMLADTD"/>
<evidence type="ECO:0000256" key="7">
    <source>
        <dbReference type="PIRSR" id="PIRSR000138-2"/>
    </source>
</evidence>
<dbReference type="GO" id="GO:0016614">
    <property type="term" value="F:oxidoreductase activity, acting on CH-OH group of donors"/>
    <property type="evidence" value="ECO:0007669"/>
    <property type="project" value="UniProtKB-ARBA"/>
</dbReference>
<evidence type="ECO:0000256" key="5">
    <source>
        <dbReference type="ARBA" id="ARBA00024042"/>
    </source>
</evidence>
<feature type="binding site" evidence="7">
    <location>
        <position position="155"/>
    </location>
    <ligand>
        <name>glyoxylate</name>
        <dbReference type="ChEBI" id="CHEBI:36655"/>
    </ligand>
</feature>
<dbReference type="CDD" id="cd02809">
    <property type="entry name" value="alpha_hydroxyacid_oxid_FMN"/>
    <property type="match status" value="1"/>
</dbReference>
<feature type="binding site" evidence="7">
    <location>
        <position position="201"/>
    </location>
    <ligand>
        <name>glyoxylate</name>
        <dbReference type="ChEBI" id="CHEBI:36655"/>
    </ligand>
</feature>
<reference evidence="9 10" key="1">
    <citation type="journal article" date="2009" name="Science">
        <title>Green evolution and dynamic adaptations revealed by genomes of the marine picoeukaryotes Micromonas.</title>
        <authorList>
            <person name="Worden A.Z."/>
            <person name="Lee J.H."/>
            <person name="Mock T."/>
            <person name="Rouze P."/>
            <person name="Simmons M.P."/>
            <person name="Aerts A.L."/>
            <person name="Allen A.E."/>
            <person name="Cuvelier M.L."/>
            <person name="Derelle E."/>
            <person name="Everett M.V."/>
            <person name="Foulon E."/>
            <person name="Grimwood J."/>
            <person name="Gundlach H."/>
            <person name="Henrissat B."/>
            <person name="Napoli C."/>
            <person name="McDonald S.M."/>
            <person name="Parker M.S."/>
            <person name="Rombauts S."/>
            <person name="Salamov A."/>
            <person name="Von Dassow P."/>
            <person name="Badger J.H."/>
            <person name="Coutinho P.M."/>
            <person name="Demir E."/>
            <person name="Dubchak I."/>
            <person name="Gentemann C."/>
            <person name="Eikrem W."/>
            <person name="Gready J.E."/>
            <person name="John U."/>
            <person name="Lanier W."/>
            <person name="Lindquist E.A."/>
            <person name="Lucas S."/>
            <person name="Mayer K.F."/>
            <person name="Moreau H."/>
            <person name="Not F."/>
            <person name="Otillar R."/>
            <person name="Panaud O."/>
            <person name="Pangilinan J."/>
            <person name="Paulsen I."/>
            <person name="Piegu B."/>
            <person name="Poliakov A."/>
            <person name="Robbens S."/>
            <person name="Schmutz J."/>
            <person name="Toulza E."/>
            <person name="Wyss T."/>
            <person name="Zelensky A."/>
            <person name="Zhou K."/>
            <person name="Armbrust E.V."/>
            <person name="Bhattacharya D."/>
            <person name="Goodenough U.W."/>
            <person name="Van de Peer Y."/>
            <person name="Grigoriev I.V."/>
        </authorList>
    </citation>
    <scope>NUCLEOTIDE SEQUENCE [LARGE SCALE GENOMIC DNA]</scope>
    <source>
        <strain evidence="9 10">CCMP1545</strain>
    </source>
</reference>
<keyword evidence="4" id="KW-0560">Oxidoreductase</keyword>
<dbReference type="PROSITE" id="PS51349">
    <property type="entry name" value="FMN_HYDROXY_ACID_DH_2"/>
    <property type="match status" value="1"/>
</dbReference>
<feature type="binding site" evidence="7">
    <location>
        <position position="272"/>
    </location>
    <ligand>
        <name>FMN</name>
        <dbReference type="ChEBI" id="CHEBI:58210"/>
    </ligand>
</feature>
<evidence type="ECO:0000313" key="10">
    <source>
        <dbReference type="Proteomes" id="UP000001876"/>
    </source>
</evidence>
<keyword evidence="10" id="KW-1185">Reference proteome</keyword>
<feature type="binding site" evidence="7">
    <location>
        <begin position="94"/>
        <end position="96"/>
    </location>
    <ligand>
        <name>FMN</name>
        <dbReference type="ChEBI" id="CHEBI:58210"/>
    </ligand>
</feature>
<dbReference type="InterPro" id="IPR008259">
    <property type="entry name" value="FMN_hydac_DH_AS"/>
</dbReference>
<evidence type="ECO:0000259" key="8">
    <source>
        <dbReference type="PROSITE" id="PS51349"/>
    </source>
</evidence>
<dbReference type="GeneID" id="9689959"/>
<dbReference type="InterPro" id="IPR012133">
    <property type="entry name" value="Alpha-hydoxy_acid_DH_FMN"/>
</dbReference>
<feature type="binding site" evidence="7">
    <location>
        <begin position="359"/>
        <end position="360"/>
    </location>
    <ligand>
        <name>FMN</name>
        <dbReference type="ChEBI" id="CHEBI:58210"/>
    </ligand>
</feature>
<dbReference type="PIRSF" id="PIRSF000138">
    <property type="entry name" value="Al-hdrx_acd_dh"/>
    <property type="match status" value="1"/>
</dbReference>
<dbReference type="InterPro" id="IPR000262">
    <property type="entry name" value="FMN-dep_DH"/>
</dbReference>
<evidence type="ECO:0000256" key="3">
    <source>
        <dbReference type="ARBA" id="ARBA00022643"/>
    </source>
</evidence>
<keyword evidence="3 7" id="KW-0288">FMN</keyword>
<dbReference type="GO" id="GO:0010181">
    <property type="term" value="F:FMN binding"/>
    <property type="evidence" value="ECO:0007669"/>
    <property type="project" value="InterPro"/>
</dbReference>
<dbReference type="PANTHER" id="PTHR10578">
    <property type="entry name" value="S -2-HYDROXY-ACID OXIDASE-RELATED"/>
    <property type="match status" value="1"/>
</dbReference>
<dbReference type="PROSITE" id="PS00557">
    <property type="entry name" value="FMN_HYDROXY_ACID_DH_1"/>
    <property type="match status" value="1"/>
</dbReference>
<dbReference type="PANTHER" id="PTHR10578:SF107">
    <property type="entry name" value="2-HYDROXYACID OXIDASE 1"/>
    <property type="match status" value="1"/>
</dbReference>
<evidence type="ECO:0000256" key="4">
    <source>
        <dbReference type="ARBA" id="ARBA00023002"/>
    </source>
</evidence>
<dbReference type="InterPro" id="IPR037396">
    <property type="entry name" value="FMN_HAD"/>
</dbReference>
<dbReference type="RefSeq" id="XP_003064341.1">
    <property type="nucleotide sequence ID" value="XM_003064295.1"/>
</dbReference>
<feature type="active site" description="Proton acceptor" evidence="6">
    <location>
        <position position="296"/>
    </location>
</feature>
<dbReference type="Gene3D" id="3.20.20.70">
    <property type="entry name" value="Aldolase class I"/>
    <property type="match status" value="1"/>
</dbReference>
<feature type="domain" description="FMN hydroxy acid dehydrogenase" evidence="8">
    <location>
        <begin position="11"/>
        <end position="410"/>
    </location>
</feature>
<evidence type="ECO:0000256" key="2">
    <source>
        <dbReference type="ARBA" id="ARBA00022630"/>
    </source>
</evidence>
<dbReference type="FunFam" id="3.20.20.70:FF:000029">
    <property type="entry name" value="L-lactate dehydrogenase"/>
    <property type="match status" value="1"/>
</dbReference>
<feature type="binding site" evidence="7">
    <location>
        <position position="296"/>
    </location>
    <ligand>
        <name>glyoxylate</name>
        <dbReference type="ChEBI" id="CHEBI:36655"/>
    </ligand>
</feature>
<keyword evidence="2 7" id="KW-0285">Flavoprotein</keyword>
<evidence type="ECO:0000313" key="9">
    <source>
        <dbReference type="EMBL" id="EEH51246.1"/>
    </source>
</evidence>
<feature type="binding site" evidence="7">
    <location>
        <position position="192"/>
    </location>
    <ligand>
        <name>FMN</name>
        <dbReference type="ChEBI" id="CHEBI:58210"/>
    </ligand>
</feature>
<comment type="cofactor">
    <cofactor evidence="1">
        <name>FMN</name>
        <dbReference type="ChEBI" id="CHEBI:58210"/>
    </cofactor>
</comment>
<sequence>MASSGEGVGRVDLDRVVCLDDLERAAGRVMDRQDFDYFAGGAETESTLRANASAFADVTLWPRVLVDVRDVDTSTSAPAIGLGRKLRTPLLVAPVAMQSMAHPDGERAAVRACASRGVPYCAAQQATTSVERIARACEGGGIGDGGGARMWFQLYVRCVLYTGSHTTAIAWAATAALARRAALAGATAIVVTVDAPTLGRRERDVRNGFKMRDGLKLANVDHGGGNDSDSDSSDAAQKRIAKRVGDRDASLTWSSLIPWLKSIVPALPIILKGVMTREDAALAVAHGVDGVWVSNHGGRQLDGAPSTLRALAEVVAGVNDGRNGNATSNVVPVVFDGGVRRGSDVLKALALGADVVAIGRPVAWGLACGGEAGVRKAIDVLTEELESSMRLAGVTSARDAREKGIARAAWTSPSPRAPTSKL</sequence>
<dbReference type="SUPFAM" id="SSF51395">
    <property type="entry name" value="FMN-linked oxidoreductases"/>
    <property type="match status" value="1"/>
</dbReference>
<dbReference type="AlphaFoldDB" id="C1N8W0"/>
<dbReference type="InterPro" id="IPR013785">
    <property type="entry name" value="Aldolase_TIM"/>
</dbReference>
<accession>C1N8W0</accession>
<gene>
    <name evidence="9" type="primary">GOX1</name>
    <name evidence="9" type="ORF">MICPUCDRAFT_45056</name>
</gene>
<dbReference type="eggNOG" id="KOG0538">
    <property type="taxonomic scope" value="Eukaryota"/>
</dbReference>
<evidence type="ECO:0000256" key="1">
    <source>
        <dbReference type="ARBA" id="ARBA00001917"/>
    </source>
</evidence>
<organism evidence="10">
    <name type="scientific">Micromonas pusilla (strain CCMP1545)</name>
    <name type="common">Picoplanktonic green alga</name>
    <dbReference type="NCBI Taxonomy" id="564608"/>
    <lineage>
        <taxon>Eukaryota</taxon>
        <taxon>Viridiplantae</taxon>
        <taxon>Chlorophyta</taxon>
        <taxon>Mamiellophyceae</taxon>
        <taxon>Mamiellales</taxon>
        <taxon>Mamiellaceae</taxon>
        <taxon>Micromonas</taxon>
    </lineage>
</organism>